<feature type="non-terminal residue" evidence="2">
    <location>
        <position position="1"/>
    </location>
</feature>
<feature type="compositionally biased region" description="Low complexity" evidence="1">
    <location>
        <begin position="13"/>
        <end position="23"/>
    </location>
</feature>
<dbReference type="EMBL" id="JXTB01000186">
    <property type="protein sequence ID" value="PON55106.1"/>
    <property type="molecule type" value="Genomic_DNA"/>
</dbReference>
<evidence type="ECO:0000313" key="3">
    <source>
        <dbReference type="Proteomes" id="UP000237105"/>
    </source>
</evidence>
<organism evidence="2 3">
    <name type="scientific">Parasponia andersonii</name>
    <name type="common">Sponia andersonii</name>
    <dbReference type="NCBI Taxonomy" id="3476"/>
    <lineage>
        <taxon>Eukaryota</taxon>
        <taxon>Viridiplantae</taxon>
        <taxon>Streptophyta</taxon>
        <taxon>Embryophyta</taxon>
        <taxon>Tracheophyta</taxon>
        <taxon>Spermatophyta</taxon>
        <taxon>Magnoliopsida</taxon>
        <taxon>eudicotyledons</taxon>
        <taxon>Gunneridae</taxon>
        <taxon>Pentapetalae</taxon>
        <taxon>rosids</taxon>
        <taxon>fabids</taxon>
        <taxon>Rosales</taxon>
        <taxon>Cannabaceae</taxon>
        <taxon>Parasponia</taxon>
    </lineage>
</organism>
<name>A0A2P5C262_PARAD</name>
<dbReference type="AlphaFoldDB" id="A0A2P5C262"/>
<dbReference type="Proteomes" id="UP000237105">
    <property type="component" value="Unassembled WGS sequence"/>
</dbReference>
<feature type="region of interest" description="Disordered" evidence="1">
    <location>
        <begin position="1"/>
        <end position="25"/>
    </location>
</feature>
<comment type="caution">
    <text evidence="2">The sequence shown here is derived from an EMBL/GenBank/DDBJ whole genome shotgun (WGS) entry which is preliminary data.</text>
</comment>
<sequence length="112" mass="12805">CQKRRNRLEAPITSRRGAGSRTRGQPDISFCAKKRCRFIVVMLSPDEFNHAGWLAGFRSPQFPVTVTDSTPRCSKKSVPPNSVHPEPRHVNLHLPVTSPRSLAEFYRLFRFD</sequence>
<dbReference type="OrthoDB" id="10409255at2759"/>
<proteinExistence type="predicted"/>
<evidence type="ECO:0000256" key="1">
    <source>
        <dbReference type="SAM" id="MobiDB-lite"/>
    </source>
</evidence>
<gene>
    <name evidence="2" type="ORF">PanWU01x14_190340</name>
</gene>
<evidence type="ECO:0000313" key="2">
    <source>
        <dbReference type="EMBL" id="PON55106.1"/>
    </source>
</evidence>
<reference evidence="3" key="1">
    <citation type="submission" date="2016-06" db="EMBL/GenBank/DDBJ databases">
        <title>Parallel loss of symbiosis genes in relatives of nitrogen-fixing non-legume Parasponia.</title>
        <authorList>
            <person name="Van Velzen R."/>
            <person name="Holmer R."/>
            <person name="Bu F."/>
            <person name="Rutten L."/>
            <person name="Van Zeijl A."/>
            <person name="Liu W."/>
            <person name="Santuari L."/>
            <person name="Cao Q."/>
            <person name="Sharma T."/>
            <person name="Shen D."/>
            <person name="Roswanjaya Y."/>
            <person name="Wardhani T."/>
            <person name="Kalhor M.S."/>
            <person name="Jansen J."/>
            <person name="Van den Hoogen J."/>
            <person name="Gungor B."/>
            <person name="Hartog M."/>
            <person name="Hontelez J."/>
            <person name="Verver J."/>
            <person name="Yang W.-C."/>
            <person name="Schijlen E."/>
            <person name="Repin R."/>
            <person name="Schilthuizen M."/>
            <person name="Schranz E."/>
            <person name="Heidstra R."/>
            <person name="Miyata K."/>
            <person name="Fedorova E."/>
            <person name="Kohlen W."/>
            <person name="Bisseling T."/>
            <person name="Smit S."/>
            <person name="Geurts R."/>
        </authorList>
    </citation>
    <scope>NUCLEOTIDE SEQUENCE [LARGE SCALE GENOMIC DNA]</scope>
    <source>
        <strain evidence="3">cv. WU1-14</strain>
    </source>
</reference>
<accession>A0A2P5C262</accession>
<keyword evidence="3" id="KW-1185">Reference proteome</keyword>
<protein>
    <submittedName>
        <fullName evidence="2">Uncharacterized protein</fullName>
    </submittedName>
</protein>
<feature type="region of interest" description="Disordered" evidence="1">
    <location>
        <begin position="68"/>
        <end position="91"/>
    </location>
</feature>